<dbReference type="Proteomes" id="UP000236333">
    <property type="component" value="Unassembled WGS sequence"/>
</dbReference>
<organism evidence="2 3">
    <name type="scientific">Tetrabaena socialis</name>
    <dbReference type="NCBI Taxonomy" id="47790"/>
    <lineage>
        <taxon>Eukaryota</taxon>
        <taxon>Viridiplantae</taxon>
        <taxon>Chlorophyta</taxon>
        <taxon>core chlorophytes</taxon>
        <taxon>Chlorophyceae</taxon>
        <taxon>CS clade</taxon>
        <taxon>Chlamydomonadales</taxon>
        <taxon>Tetrabaenaceae</taxon>
        <taxon>Tetrabaena</taxon>
    </lineage>
</organism>
<accession>A0A2J8AFQ5</accession>
<evidence type="ECO:0000313" key="3">
    <source>
        <dbReference type="Proteomes" id="UP000236333"/>
    </source>
</evidence>
<dbReference type="EMBL" id="PGGS01000031">
    <property type="protein sequence ID" value="PNH11351.1"/>
    <property type="molecule type" value="Genomic_DNA"/>
</dbReference>
<feature type="region of interest" description="Disordered" evidence="1">
    <location>
        <begin position="62"/>
        <end position="83"/>
    </location>
</feature>
<evidence type="ECO:0000313" key="2">
    <source>
        <dbReference type="EMBL" id="PNH11351.1"/>
    </source>
</evidence>
<evidence type="ECO:0000256" key="1">
    <source>
        <dbReference type="SAM" id="MobiDB-lite"/>
    </source>
</evidence>
<feature type="region of interest" description="Disordered" evidence="1">
    <location>
        <begin position="1"/>
        <end position="32"/>
    </location>
</feature>
<protein>
    <submittedName>
        <fullName evidence="2">Uncharacterized protein</fullName>
    </submittedName>
</protein>
<reference evidence="2 3" key="1">
    <citation type="journal article" date="2017" name="Mol. Biol. Evol.">
        <title>The 4-celled Tetrabaena socialis nuclear genome reveals the essential components for genetic control of cell number at the origin of multicellularity in the volvocine lineage.</title>
        <authorList>
            <person name="Featherston J."/>
            <person name="Arakaki Y."/>
            <person name="Hanschen E.R."/>
            <person name="Ferris P.J."/>
            <person name="Michod R.E."/>
            <person name="Olson B.J.S.C."/>
            <person name="Nozaki H."/>
            <person name="Durand P.M."/>
        </authorList>
    </citation>
    <scope>NUCLEOTIDE SEQUENCE [LARGE SCALE GENOMIC DNA]</scope>
    <source>
        <strain evidence="2 3">NIES-571</strain>
    </source>
</reference>
<feature type="region of interest" description="Disordered" evidence="1">
    <location>
        <begin position="113"/>
        <end position="133"/>
    </location>
</feature>
<proteinExistence type="predicted"/>
<feature type="compositionally biased region" description="Basic and acidic residues" evidence="1">
    <location>
        <begin position="7"/>
        <end position="24"/>
    </location>
</feature>
<keyword evidence="3" id="KW-1185">Reference proteome</keyword>
<sequence length="133" mass="14056">MAEDAGEDGRAEEQVAKQEGERRAPPWGWRSPLTWLEDTDGALLTCRAQLVAGGGLRLRRSRRQAGGWAPAPPAAPAPGGGGGAGVGWMRVLRLGCAWVPADGERRVMGQLEDAQRSGWAEDGVTTGFGSDVY</sequence>
<gene>
    <name evidence="2" type="ORF">TSOC_001764</name>
</gene>
<dbReference type="AlphaFoldDB" id="A0A2J8AFQ5"/>
<comment type="caution">
    <text evidence="2">The sequence shown here is derived from an EMBL/GenBank/DDBJ whole genome shotgun (WGS) entry which is preliminary data.</text>
</comment>
<name>A0A2J8AFQ5_9CHLO</name>